<reference evidence="2 3" key="1">
    <citation type="submission" date="2015-11" db="EMBL/GenBank/DDBJ databases">
        <title>Genomic analysis of 38 Legionella species identifies large and diverse effector repertoires.</title>
        <authorList>
            <person name="Burstein D."/>
            <person name="Amaro F."/>
            <person name="Zusman T."/>
            <person name="Lifshitz Z."/>
            <person name="Cohen O."/>
            <person name="Gilbert J.A."/>
            <person name="Pupko T."/>
            <person name="Shuman H.A."/>
            <person name="Segal G."/>
        </authorList>
    </citation>
    <scope>NUCLEOTIDE SEQUENCE [LARGE SCALE GENOMIC DNA]</scope>
    <source>
        <strain evidence="2 3">PX-1-G2-E2</strain>
    </source>
</reference>
<organism evidence="2 3">
    <name type="scientific">Legionella maceachernii</name>
    <dbReference type="NCBI Taxonomy" id="466"/>
    <lineage>
        <taxon>Bacteria</taxon>
        <taxon>Pseudomonadati</taxon>
        <taxon>Pseudomonadota</taxon>
        <taxon>Gammaproteobacteria</taxon>
        <taxon>Legionellales</taxon>
        <taxon>Legionellaceae</taxon>
        <taxon>Legionella</taxon>
    </lineage>
</organism>
<dbReference type="AlphaFoldDB" id="A0A0W0W0L3"/>
<dbReference type="RefSeq" id="WP_058452446.1">
    <property type="nucleotide sequence ID" value="NZ_CAAAIB010000004.1"/>
</dbReference>
<dbReference type="OrthoDB" id="5653869at2"/>
<dbReference type="Proteomes" id="UP000054908">
    <property type="component" value="Unassembled WGS sequence"/>
</dbReference>
<gene>
    <name evidence="2" type="ORF">Lmac_1687</name>
</gene>
<accession>A0A0W0W0L3</accession>
<dbReference type="PATRIC" id="fig|466.6.peg.1778"/>
<comment type="caution">
    <text evidence="2">The sequence shown here is derived from an EMBL/GenBank/DDBJ whole genome shotgun (WGS) entry which is preliminary data.</text>
</comment>
<feature type="region of interest" description="Disordered" evidence="1">
    <location>
        <begin position="59"/>
        <end position="83"/>
    </location>
</feature>
<protein>
    <submittedName>
        <fullName evidence="2">Uncharacterized protein</fullName>
    </submittedName>
</protein>
<feature type="compositionally biased region" description="Low complexity" evidence="1">
    <location>
        <begin position="63"/>
        <end position="77"/>
    </location>
</feature>
<sequence>MNRNKLIKTLVSQFEQQICKLSDQKLEELESGKLEINLTHPVGSEAGGAAVAKQPNRGLPADAVARPAPTASTASAPNRLKRL</sequence>
<name>A0A0W0W0L3_9GAMM</name>
<evidence type="ECO:0000256" key="1">
    <source>
        <dbReference type="SAM" id="MobiDB-lite"/>
    </source>
</evidence>
<evidence type="ECO:0000313" key="2">
    <source>
        <dbReference type="EMBL" id="KTD25916.1"/>
    </source>
</evidence>
<evidence type="ECO:0000313" key="3">
    <source>
        <dbReference type="Proteomes" id="UP000054908"/>
    </source>
</evidence>
<proteinExistence type="predicted"/>
<keyword evidence="3" id="KW-1185">Reference proteome</keyword>
<dbReference type="EMBL" id="LNYL01000042">
    <property type="protein sequence ID" value="KTD25916.1"/>
    <property type="molecule type" value="Genomic_DNA"/>
</dbReference>